<sequence>MKDSPLVRLAMLGLGALVILLLFVGGSAWFYLHGFIGRQTATLIGSIGSISTFLGLYSLYRRGGNS</sequence>
<keyword evidence="1" id="KW-0472">Membrane</keyword>
<proteinExistence type="predicted"/>
<keyword evidence="1" id="KW-1133">Transmembrane helix</keyword>
<reference evidence="2 3" key="1">
    <citation type="journal article" date="2016" name="Nat. Commun.">
        <title>Thousands of microbial genomes shed light on interconnected biogeochemical processes in an aquifer system.</title>
        <authorList>
            <person name="Anantharaman K."/>
            <person name="Brown C.T."/>
            <person name="Hug L.A."/>
            <person name="Sharon I."/>
            <person name="Castelle C.J."/>
            <person name="Probst A.J."/>
            <person name="Thomas B.C."/>
            <person name="Singh A."/>
            <person name="Wilkins M.J."/>
            <person name="Karaoz U."/>
            <person name="Brodie E.L."/>
            <person name="Williams K.H."/>
            <person name="Hubbard S.S."/>
            <person name="Banfield J.F."/>
        </authorList>
    </citation>
    <scope>NUCLEOTIDE SEQUENCE [LARGE SCALE GENOMIC DNA]</scope>
</reference>
<evidence type="ECO:0000313" key="3">
    <source>
        <dbReference type="Proteomes" id="UP000179237"/>
    </source>
</evidence>
<comment type="caution">
    <text evidence="2">The sequence shown here is derived from an EMBL/GenBank/DDBJ whole genome shotgun (WGS) entry which is preliminary data.</text>
</comment>
<organism evidence="2 3">
    <name type="scientific">Candidatus Collierbacteria bacterium RIFOXYD1_FULL_40_9</name>
    <dbReference type="NCBI Taxonomy" id="1817731"/>
    <lineage>
        <taxon>Bacteria</taxon>
        <taxon>Candidatus Collieribacteriota</taxon>
    </lineage>
</organism>
<feature type="transmembrane region" description="Helical" evidence="1">
    <location>
        <begin position="43"/>
        <end position="60"/>
    </location>
</feature>
<dbReference type="Proteomes" id="UP000179237">
    <property type="component" value="Unassembled WGS sequence"/>
</dbReference>
<name>A0A1F5FV36_9BACT</name>
<dbReference type="EMBL" id="MFAQ01000015">
    <property type="protein sequence ID" value="OGD83476.1"/>
    <property type="molecule type" value="Genomic_DNA"/>
</dbReference>
<evidence type="ECO:0000256" key="1">
    <source>
        <dbReference type="SAM" id="Phobius"/>
    </source>
</evidence>
<accession>A0A1F5FV36</accession>
<feature type="transmembrane region" description="Helical" evidence="1">
    <location>
        <begin position="12"/>
        <end position="31"/>
    </location>
</feature>
<protein>
    <submittedName>
        <fullName evidence="2">Uncharacterized protein</fullName>
    </submittedName>
</protein>
<dbReference type="AlphaFoldDB" id="A0A1F5FV36"/>
<keyword evidence="1" id="KW-0812">Transmembrane</keyword>
<gene>
    <name evidence="2" type="ORF">A2572_00195</name>
</gene>
<evidence type="ECO:0000313" key="2">
    <source>
        <dbReference type="EMBL" id="OGD83476.1"/>
    </source>
</evidence>